<evidence type="ECO:0000256" key="1">
    <source>
        <dbReference type="ARBA" id="ARBA00022737"/>
    </source>
</evidence>
<keyword evidence="1" id="KW-0677">Repeat</keyword>
<dbReference type="Gene3D" id="1.25.40.20">
    <property type="entry name" value="Ankyrin repeat-containing domain"/>
    <property type="match status" value="3"/>
</dbReference>
<reference evidence="4" key="1">
    <citation type="submission" date="2015-11" db="EMBL/GenBank/DDBJ databases">
        <title>De novo transcriptome assembly of four potential Pierce s Disease insect vectors from Arizona vineyards.</title>
        <authorList>
            <person name="Tassone E.E."/>
        </authorList>
    </citation>
    <scope>NUCLEOTIDE SEQUENCE</scope>
</reference>
<dbReference type="SMART" id="SM00248">
    <property type="entry name" value="ANK"/>
    <property type="match status" value="8"/>
</dbReference>
<dbReference type="Pfam" id="PF00023">
    <property type="entry name" value="Ank"/>
    <property type="match status" value="1"/>
</dbReference>
<feature type="non-terminal residue" evidence="4">
    <location>
        <position position="1"/>
    </location>
</feature>
<accession>A0A1B6JF74</accession>
<dbReference type="InterPro" id="IPR002110">
    <property type="entry name" value="Ankyrin_rpt"/>
</dbReference>
<name>A0A1B6JF74_9HEMI</name>
<proteinExistence type="predicted"/>
<organism evidence="4">
    <name type="scientific">Homalodisca liturata</name>
    <dbReference type="NCBI Taxonomy" id="320908"/>
    <lineage>
        <taxon>Eukaryota</taxon>
        <taxon>Metazoa</taxon>
        <taxon>Ecdysozoa</taxon>
        <taxon>Arthropoda</taxon>
        <taxon>Hexapoda</taxon>
        <taxon>Insecta</taxon>
        <taxon>Pterygota</taxon>
        <taxon>Neoptera</taxon>
        <taxon>Paraneoptera</taxon>
        <taxon>Hemiptera</taxon>
        <taxon>Auchenorrhyncha</taxon>
        <taxon>Membracoidea</taxon>
        <taxon>Cicadellidae</taxon>
        <taxon>Cicadellinae</taxon>
        <taxon>Proconiini</taxon>
        <taxon>Homalodisca</taxon>
    </lineage>
</organism>
<dbReference type="PROSITE" id="PS50297">
    <property type="entry name" value="ANK_REP_REGION"/>
    <property type="match status" value="1"/>
</dbReference>
<dbReference type="InterPro" id="IPR036770">
    <property type="entry name" value="Ankyrin_rpt-contain_sf"/>
</dbReference>
<dbReference type="SUPFAM" id="SSF48403">
    <property type="entry name" value="Ankyrin repeat"/>
    <property type="match status" value="1"/>
</dbReference>
<gene>
    <name evidence="4" type="ORF">g.14946</name>
</gene>
<evidence type="ECO:0000256" key="3">
    <source>
        <dbReference type="PROSITE-ProRule" id="PRU00023"/>
    </source>
</evidence>
<evidence type="ECO:0000313" key="4">
    <source>
        <dbReference type="EMBL" id="JAS97936.1"/>
    </source>
</evidence>
<feature type="repeat" description="ANK" evidence="3">
    <location>
        <begin position="222"/>
        <end position="255"/>
    </location>
</feature>
<dbReference type="AlphaFoldDB" id="A0A1B6JF74"/>
<keyword evidence="2 3" id="KW-0040">ANK repeat</keyword>
<evidence type="ECO:0000256" key="2">
    <source>
        <dbReference type="ARBA" id="ARBA00023043"/>
    </source>
</evidence>
<protein>
    <submittedName>
        <fullName evidence="4">Uncharacterized protein</fullName>
    </submittedName>
</protein>
<feature type="non-terminal residue" evidence="4">
    <location>
        <position position="256"/>
    </location>
</feature>
<dbReference type="EMBL" id="GECU01009770">
    <property type="protein sequence ID" value="JAS97936.1"/>
    <property type="molecule type" value="Transcribed_RNA"/>
</dbReference>
<dbReference type="PROSITE" id="PS50088">
    <property type="entry name" value="ANK_REPEAT"/>
    <property type="match status" value="1"/>
</dbReference>
<dbReference type="Pfam" id="PF12796">
    <property type="entry name" value="Ank_2"/>
    <property type="match status" value="2"/>
</dbReference>
<sequence length="256" mass="28462">VNVRDNTVLHSAVVEDFIYGVKTILKRGAKVNEKIYGGQTLLHLAYSKEICEILLDSGALLEARDFFGFTPFLVAVQCDLCTVNILLERGAEVNVRDNTVLHSAVVEDFIYGVKTILKRGAKVNEKIYGGQTLLHLAYSKEICEMLLDSGALLEARDFFGFTPFLVAVQCDLCTVNILLERGAEVNVRDNTGRTAFHYVEDDLETLKTILDYGGEVNIKDNEGNTPLHVLISRGFYSECIELLLKRQAGVNIKNNA</sequence>
<dbReference type="PANTHER" id="PTHR24134:SF9">
    <property type="entry name" value="ANKYRIN REPEAT AND SOCS BOX PROTEIN 8"/>
    <property type="match status" value="1"/>
</dbReference>
<dbReference type="PANTHER" id="PTHR24134">
    <property type="entry name" value="ANKYRIN REPEAT-CONTAINING PROTEIN DDB_G0279043"/>
    <property type="match status" value="1"/>
</dbReference>